<dbReference type="PANTHER" id="PTHR36971:SF1">
    <property type="entry name" value="METHYLTRANSFERASE DOMAIN-CONTAINING PROTEIN"/>
    <property type="match status" value="1"/>
</dbReference>
<reference evidence="1" key="1">
    <citation type="journal article" date="2021" name="Sci. Rep.">
        <title>Diploid genomic architecture of Nitzschia inconspicua, an elite biomass production diatom.</title>
        <authorList>
            <person name="Oliver A."/>
            <person name="Podell S."/>
            <person name="Pinowska A."/>
            <person name="Traller J.C."/>
            <person name="Smith S.R."/>
            <person name="McClure R."/>
            <person name="Beliaev A."/>
            <person name="Bohutskyi P."/>
            <person name="Hill E.A."/>
            <person name="Rabines A."/>
            <person name="Zheng H."/>
            <person name="Allen L.Z."/>
            <person name="Kuo A."/>
            <person name="Grigoriev I.V."/>
            <person name="Allen A.E."/>
            <person name="Hazlebeck D."/>
            <person name="Allen E.E."/>
        </authorList>
    </citation>
    <scope>NUCLEOTIDE SEQUENCE</scope>
    <source>
        <strain evidence="1">Hildebrandi</strain>
    </source>
</reference>
<reference evidence="1" key="2">
    <citation type="submission" date="2021-04" db="EMBL/GenBank/DDBJ databases">
        <authorList>
            <person name="Podell S."/>
        </authorList>
    </citation>
    <scope>NUCLEOTIDE SEQUENCE</scope>
    <source>
        <strain evidence="1">Hildebrandi</strain>
    </source>
</reference>
<proteinExistence type="predicted"/>
<evidence type="ECO:0000313" key="1">
    <source>
        <dbReference type="EMBL" id="KAG7354031.1"/>
    </source>
</evidence>
<name>A0A9K3L3F0_9STRA</name>
<comment type="caution">
    <text evidence="1">The sequence shown here is derived from an EMBL/GenBank/DDBJ whole genome shotgun (WGS) entry which is preliminary data.</text>
</comment>
<gene>
    <name evidence="1" type="ORF">IV203_003387</name>
</gene>
<dbReference type="AlphaFoldDB" id="A0A9K3L3F0"/>
<evidence type="ECO:0000313" key="2">
    <source>
        <dbReference type="Proteomes" id="UP000693970"/>
    </source>
</evidence>
<dbReference type="OrthoDB" id="7459479at2759"/>
<accession>A0A9K3L3F0</accession>
<sequence>MDDYAAVTPRELSSATTTLAASSTRASSRKTRVYAFREFLLQSYGSYLQNAQLNNKATTPIVLDVAGGKGDLSWLLQNVDGINSVVLDPHGDVSKCSIPKSVRYLMEHPDEAEQRAVPGLPTHQPLAGLIPKLVGRDEFVTPWHLPVCLDQELVDRIKDVVDGRVNAIDEWKLFWDTRMNNNCVGKQDHAIDFKINTAISDADQALKTFLNIALVAGFHPDQATDYCIELAEILRVPFCIVPCCVFPSEFPNRRFLHTKEKVQNYTQLIQYLREKCPQAKIAYLYFHFAETAKNLVLYTVPAATSYHTRG</sequence>
<organism evidence="1 2">
    <name type="scientific">Nitzschia inconspicua</name>
    <dbReference type="NCBI Taxonomy" id="303405"/>
    <lineage>
        <taxon>Eukaryota</taxon>
        <taxon>Sar</taxon>
        <taxon>Stramenopiles</taxon>
        <taxon>Ochrophyta</taxon>
        <taxon>Bacillariophyta</taxon>
        <taxon>Bacillariophyceae</taxon>
        <taxon>Bacillariophycidae</taxon>
        <taxon>Bacillariales</taxon>
        <taxon>Bacillariaceae</taxon>
        <taxon>Nitzschia</taxon>
    </lineage>
</organism>
<dbReference type="EMBL" id="JAGRRH010000016">
    <property type="protein sequence ID" value="KAG7354031.1"/>
    <property type="molecule type" value="Genomic_DNA"/>
</dbReference>
<dbReference type="Proteomes" id="UP000693970">
    <property type="component" value="Unassembled WGS sequence"/>
</dbReference>
<dbReference type="PANTHER" id="PTHR36971">
    <property type="entry name" value="UNNAMED PRODUCT"/>
    <property type="match status" value="1"/>
</dbReference>
<protein>
    <submittedName>
        <fullName evidence="1">Uncharacterized protein</fullName>
    </submittedName>
</protein>
<keyword evidence="2" id="KW-1185">Reference proteome</keyword>